<evidence type="ECO:0000313" key="10">
    <source>
        <dbReference type="EMBL" id="VDC29223.1"/>
    </source>
</evidence>
<proteinExistence type="inferred from homology"/>
<keyword evidence="7 9" id="KW-0472">Membrane</keyword>
<evidence type="ECO:0000256" key="6">
    <source>
        <dbReference type="ARBA" id="ARBA00022989"/>
    </source>
</evidence>
<dbReference type="GO" id="GO:0005886">
    <property type="term" value="C:plasma membrane"/>
    <property type="evidence" value="ECO:0007669"/>
    <property type="project" value="UniProtKB-SubCell"/>
</dbReference>
<evidence type="ECO:0000256" key="3">
    <source>
        <dbReference type="ARBA" id="ARBA00022475"/>
    </source>
</evidence>
<comment type="subcellular location">
    <subcellularLocation>
        <location evidence="1">Cell inner membrane</location>
        <topology evidence="1">Multi-pass membrane protein</topology>
    </subcellularLocation>
</comment>
<keyword evidence="11" id="KW-1185">Reference proteome</keyword>
<dbReference type="RefSeq" id="WP_124087011.1">
    <property type="nucleotide sequence ID" value="NZ_UXAW01000071.1"/>
</dbReference>
<comment type="similarity">
    <text evidence="8">Belongs to the TsuA/YedE (TC 9.B.102) family.</text>
</comment>
<dbReference type="PANTHER" id="PTHR30574:SF1">
    <property type="entry name" value="SULPHUR TRANSPORT DOMAIN-CONTAINING PROTEIN"/>
    <property type="match status" value="1"/>
</dbReference>
<dbReference type="Proteomes" id="UP000277498">
    <property type="component" value="Unassembled WGS sequence"/>
</dbReference>
<dbReference type="PANTHER" id="PTHR30574">
    <property type="entry name" value="INNER MEMBRANE PROTEIN YEDE"/>
    <property type="match status" value="1"/>
</dbReference>
<name>A0A3P5X4L2_9RHOB</name>
<evidence type="ECO:0000256" key="1">
    <source>
        <dbReference type="ARBA" id="ARBA00004429"/>
    </source>
</evidence>
<dbReference type="AlphaFoldDB" id="A0A3P5X4L2"/>
<feature type="transmembrane region" description="Helical" evidence="9">
    <location>
        <begin position="44"/>
        <end position="64"/>
    </location>
</feature>
<dbReference type="InterPro" id="IPR007272">
    <property type="entry name" value="Sulf_transp_TsuA/YedE"/>
</dbReference>
<feature type="transmembrane region" description="Helical" evidence="9">
    <location>
        <begin position="244"/>
        <end position="268"/>
    </location>
</feature>
<keyword evidence="3" id="KW-1003">Cell membrane</keyword>
<sequence length="340" mass="34205">MSAVFLGLILGAVFGAAARAGRFCLLRGMKGVMGGGDLSALRAFALALAVAIPGTQILNLAGLTDLSASLPLRGQFPVLGLALGGAIFGLGMVMANACGARSLVLFAGGNLRSLLVLLCLGLAAQASLTGVLLPLRQALQLGVITPQWLTLTDAFASVLPRGAALAIAAGVPALALSAFAWPLIRRAPVEALAATVVGLCVIAGWWIVFATDDPFDPKLLNSLSFIAPVGEGLLWLMLATGREAGFALAVVGGTIAGAFAVALITRSFTLETFGSGRHSLFAAIGGIFMGFGGVLAMGCSIGQGLTGVSTLSLASLVAFLGILAGLALGLVILRQPNTGR</sequence>
<evidence type="ECO:0000256" key="4">
    <source>
        <dbReference type="ARBA" id="ARBA00022519"/>
    </source>
</evidence>
<feature type="transmembrane region" description="Helical" evidence="9">
    <location>
        <begin position="190"/>
        <end position="208"/>
    </location>
</feature>
<organism evidence="10 11">
    <name type="scientific">Pseudogemmobacter humi</name>
    <dbReference type="NCBI Taxonomy" id="2483812"/>
    <lineage>
        <taxon>Bacteria</taxon>
        <taxon>Pseudomonadati</taxon>
        <taxon>Pseudomonadota</taxon>
        <taxon>Alphaproteobacteria</taxon>
        <taxon>Rhodobacterales</taxon>
        <taxon>Paracoccaceae</taxon>
        <taxon>Pseudogemmobacter</taxon>
    </lineage>
</organism>
<keyword evidence="4" id="KW-0997">Cell inner membrane</keyword>
<feature type="transmembrane region" description="Helical" evidence="9">
    <location>
        <begin position="280"/>
        <end position="305"/>
    </location>
</feature>
<dbReference type="OrthoDB" id="5342349at2"/>
<evidence type="ECO:0000256" key="2">
    <source>
        <dbReference type="ARBA" id="ARBA00022448"/>
    </source>
</evidence>
<evidence type="ECO:0000256" key="5">
    <source>
        <dbReference type="ARBA" id="ARBA00022692"/>
    </source>
</evidence>
<feature type="transmembrane region" description="Helical" evidence="9">
    <location>
        <begin position="115"/>
        <end position="135"/>
    </location>
</feature>
<dbReference type="Pfam" id="PF04143">
    <property type="entry name" value="Sulf_transp"/>
    <property type="match status" value="1"/>
</dbReference>
<keyword evidence="2" id="KW-0813">Transport</keyword>
<gene>
    <name evidence="10" type="ORF">XINFAN_02262</name>
</gene>
<evidence type="ECO:0000313" key="11">
    <source>
        <dbReference type="Proteomes" id="UP000277498"/>
    </source>
</evidence>
<dbReference type="EMBL" id="UXAW01000071">
    <property type="protein sequence ID" value="VDC29223.1"/>
    <property type="molecule type" value="Genomic_DNA"/>
</dbReference>
<feature type="transmembrane region" description="Helical" evidence="9">
    <location>
        <begin position="76"/>
        <end position="95"/>
    </location>
</feature>
<feature type="transmembrane region" description="Helical" evidence="9">
    <location>
        <begin position="163"/>
        <end position="184"/>
    </location>
</feature>
<reference evidence="10 11" key="1">
    <citation type="submission" date="2018-11" db="EMBL/GenBank/DDBJ databases">
        <authorList>
            <person name="Criscuolo A."/>
        </authorList>
    </citation>
    <scope>NUCLEOTIDE SEQUENCE [LARGE SCALE GENOMIC DNA]</scope>
    <source>
        <strain evidence="10">ACIP111625</strain>
    </source>
</reference>
<protein>
    <submittedName>
        <fullName evidence="10">Putative inner membrane protein</fullName>
    </submittedName>
</protein>
<evidence type="ECO:0000256" key="9">
    <source>
        <dbReference type="SAM" id="Phobius"/>
    </source>
</evidence>
<accession>A0A3P5X4L2</accession>
<feature type="transmembrane region" description="Helical" evidence="9">
    <location>
        <begin position="311"/>
        <end position="333"/>
    </location>
</feature>
<evidence type="ECO:0000256" key="7">
    <source>
        <dbReference type="ARBA" id="ARBA00023136"/>
    </source>
</evidence>
<keyword evidence="6 9" id="KW-1133">Transmembrane helix</keyword>
<evidence type="ECO:0000256" key="8">
    <source>
        <dbReference type="ARBA" id="ARBA00035655"/>
    </source>
</evidence>
<keyword evidence="5 9" id="KW-0812">Transmembrane</keyword>